<feature type="domain" description="Acyl-CoA dehydrogenase/oxidase N-terminal" evidence="10">
    <location>
        <begin position="7"/>
        <end position="118"/>
    </location>
</feature>
<evidence type="ECO:0000256" key="1">
    <source>
        <dbReference type="ARBA" id="ARBA00001974"/>
    </source>
</evidence>
<dbReference type="Pfam" id="PF00441">
    <property type="entry name" value="Acyl-CoA_dh_1"/>
    <property type="match status" value="1"/>
</dbReference>
<keyword evidence="4 7" id="KW-0285">Flavoprotein</keyword>
<dbReference type="SUPFAM" id="SSF56645">
    <property type="entry name" value="Acyl-CoA dehydrogenase NM domain-like"/>
    <property type="match status" value="1"/>
</dbReference>
<evidence type="ECO:0000259" key="10">
    <source>
        <dbReference type="Pfam" id="PF02771"/>
    </source>
</evidence>
<dbReference type="InterPro" id="IPR006091">
    <property type="entry name" value="Acyl-CoA_Oxase/DH_mid-dom"/>
</dbReference>
<dbReference type="InterPro" id="IPR046373">
    <property type="entry name" value="Acyl-CoA_Oxase/DH_mid-dom_sf"/>
</dbReference>
<comment type="subunit">
    <text evidence="3">Homotetramer.</text>
</comment>
<evidence type="ECO:0000259" key="8">
    <source>
        <dbReference type="Pfam" id="PF00441"/>
    </source>
</evidence>
<dbReference type="Pfam" id="PF02771">
    <property type="entry name" value="Acyl-CoA_dh_N"/>
    <property type="match status" value="1"/>
</dbReference>
<reference evidence="11 12" key="1">
    <citation type="submission" date="2019-11" db="EMBL/GenBank/DDBJ databases">
        <title>Comparative genomics of hydrocarbon-degrading Desulfosarcina strains.</title>
        <authorList>
            <person name="Watanabe M."/>
            <person name="Kojima H."/>
            <person name="Fukui M."/>
        </authorList>
    </citation>
    <scope>NUCLEOTIDE SEQUENCE [LARGE SCALE GENOMIC DNA]</scope>
    <source>
        <strain evidence="11 12">28bB2T</strain>
    </source>
</reference>
<dbReference type="GO" id="GO:0003995">
    <property type="term" value="F:acyl-CoA dehydrogenase activity"/>
    <property type="evidence" value="ECO:0007669"/>
    <property type="project" value="InterPro"/>
</dbReference>
<dbReference type="PANTHER" id="PTHR43884:SF12">
    <property type="entry name" value="ISOVALERYL-COA DEHYDROGENASE, MITOCHONDRIAL-RELATED"/>
    <property type="match status" value="1"/>
</dbReference>
<organism evidence="11 12">
    <name type="scientific">Desulfosarcina ovata subsp. sediminis</name>
    <dbReference type="NCBI Taxonomy" id="885957"/>
    <lineage>
        <taxon>Bacteria</taxon>
        <taxon>Pseudomonadati</taxon>
        <taxon>Thermodesulfobacteriota</taxon>
        <taxon>Desulfobacteria</taxon>
        <taxon>Desulfobacterales</taxon>
        <taxon>Desulfosarcinaceae</taxon>
        <taxon>Desulfosarcina</taxon>
    </lineage>
</organism>
<dbReference type="PIRSF" id="PIRSF016578">
    <property type="entry name" value="HsaA"/>
    <property type="match status" value="1"/>
</dbReference>
<evidence type="ECO:0000256" key="7">
    <source>
        <dbReference type="RuleBase" id="RU362125"/>
    </source>
</evidence>
<dbReference type="Gene3D" id="1.10.540.10">
    <property type="entry name" value="Acyl-CoA dehydrogenase/oxidase, N-terminal domain"/>
    <property type="match status" value="1"/>
</dbReference>
<gene>
    <name evidence="11" type="ORF">DSCO28_58860</name>
</gene>
<evidence type="ECO:0000256" key="6">
    <source>
        <dbReference type="ARBA" id="ARBA00023002"/>
    </source>
</evidence>
<evidence type="ECO:0000256" key="5">
    <source>
        <dbReference type="ARBA" id="ARBA00022827"/>
    </source>
</evidence>
<dbReference type="InterPro" id="IPR009100">
    <property type="entry name" value="AcylCoA_DH/oxidase_NM_dom_sf"/>
</dbReference>
<dbReference type="GO" id="GO:0050660">
    <property type="term" value="F:flavin adenine dinucleotide binding"/>
    <property type="evidence" value="ECO:0007669"/>
    <property type="project" value="InterPro"/>
</dbReference>
<evidence type="ECO:0000313" key="12">
    <source>
        <dbReference type="Proteomes" id="UP000425960"/>
    </source>
</evidence>
<dbReference type="PANTHER" id="PTHR43884">
    <property type="entry name" value="ACYL-COA DEHYDROGENASE"/>
    <property type="match status" value="1"/>
</dbReference>
<protein>
    <submittedName>
        <fullName evidence="11">Acyl-CoA dehydrogenase</fullName>
    </submittedName>
</protein>
<dbReference type="Proteomes" id="UP000425960">
    <property type="component" value="Chromosome"/>
</dbReference>
<dbReference type="Pfam" id="PF02770">
    <property type="entry name" value="Acyl-CoA_dh_M"/>
    <property type="match status" value="1"/>
</dbReference>
<sequence>MNFELNQSQKAIVNAAREFATKEFDSELAYELEKKHEFPMEIYKKAAKLGFVAPYVDEAYGGDGLGILENAMIVEEFCKADSSIGLAIDLASLPCKFLYRFGNHDQNERYLSKITSGEFGAAIALTEPDHGSDITQMDTVAIKNNGSYRLSGNKTFITNGTIADFYTVLCQTDPDASPKYKGMSILIVDRDMIGKRFQVNELGEKMGIRLTSSAELVFDDLEVPEENLLGKPGRGFYQAMGFFEESKIEIAAQAVGVAQGAFDLAYQYAKERKQFDKPIACFQSMQHKFVDMYLKIENARHLVHKAAFKFDQGQRDHRAAAMAKYYAANIANEVTYDALQVFGGYGYFQEYKVERYYRDARILSIYEGTAEIQKNIIGTSLFPGL</sequence>
<dbReference type="FunFam" id="1.20.140.10:FF:000001">
    <property type="entry name" value="Acyl-CoA dehydrogenase"/>
    <property type="match status" value="1"/>
</dbReference>
<dbReference type="EMBL" id="AP021876">
    <property type="protein sequence ID" value="BBO85320.1"/>
    <property type="molecule type" value="Genomic_DNA"/>
</dbReference>
<proteinExistence type="inferred from homology"/>
<dbReference type="InterPro" id="IPR009075">
    <property type="entry name" value="AcylCo_DH/oxidase_C"/>
</dbReference>
<dbReference type="InterPro" id="IPR037069">
    <property type="entry name" value="AcylCoA_DH/ox_N_sf"/>
</dbReference>
<dbReference type="Gene3D" id="2.40.110.10">
    <property type="entry name" value="Butyryl-CoA Dehydrogenase, subunit A, domain 2"/>
    <property type="match status" value="1"/>
</dbReference>
<dbReference type="FunFam" id="2.40.110.10:FF:000002">
    <property type="entry name" value="Acyl-CoA dehydrogenase fadE12"/>
    <property type="match status" value="1"/>
</dbReference>
<evidence type="ECO:0000256" key="4">
    <source>
        <dbReference type="ARBA" id="ARBA00022630"/>
    </source>
</evidence>
<dbReference type="InterPro" id="IPR013786">
    <property type="entry name" value="AcylCoA_DH/ox_N"/>
</dbReference>
<evidence type="ECO:0000256" key="3">
    <source>
        <dbReference type="ARBA" id="ARBA00011881"/>
    </source>
</evidence>
<dbReference type="KEGG" id="dov:DSCO28_58860"/>
<name>A0A5K7ZYZ2_9BACT</name>
<feature type="domain" description="Acyl-CoA oxidase/dehydrogenase middle" evidence="9">
    <location>
        <begin position="122"/>
        <end position="220"/>
    </location>
</feature>
<dbReference type="AlphaFoldDB" id="A0A5K7ZYZ2"/>
<dbReference type="InterPro" id="IPR006089">
    <property type="entry name" value="Acyl-CoA_DH_CS"/>
</dbReference>
<dbReference type="PROSITE" id="PS00073">
    <property type="entry name" value="ACYL_COA_DH_2"/>
    <property type="match status" value="1"/>
</dbReference>
<dbReference type="SUPFAM" id="SSF47203">
    <property type="entry name" value="Acyl-CoA dehydrogenase C-terminal domain-like"/>
    <property type="match status" value="1"/>
</dbReference>
<evidence type="ECO:0000256" key="2">
    <source>
        <dbReference type="ARBA" id="ARBA00009347"/>
    </source>
</evidence>
<comment type="similarity">
    <text evidence="2 7">Belongs to the acyl-CoA dehydrogenase family.</text>
</comment>
<keyword evidence="5 7" id="KW-0274">FAD</keyword>
<dbReference type="Gene3D" id="1.20.140.10">
    <property type="entry name" value="Butyryl-CoA Dehydrogenase, subunit A, domain 3"/>
    <property type="match status" value="1"/>
</dbReference>
<dbReference type="InterPro" id="IPR036250">
    <property type="entry name" value="AcylCo_DH-like_C"/>
</dbReference>
<evidence type="ECO:0000313" key="11">
    <source>
        <dbReference type="EMBL" id="BBO85320.1"/>
    </source>
</evidence>
<comment type="cofactor">
    <cofactor evidence="1 7">
        <name>FAD</name>
        <dbReference type="ChEBI" id="CHEBI:57692"/>
    </cofactor>
</comment>
<keyword evidence="6 7" id="KW-0560">Oxidoreductase</keyword>
<feature type="domain" description="Acyl-CoA dehydrogenase/oxidase C-terminal" evidence="8">
    <location>
        <begin position="233"/>
        <end position="381"/>
    </location>
</feature>
<evidence type="ECO:0000259" key="9">
    <source>
        <dbReference type="Pfam" id="PF02770"/>
    </source>
</evidence>
<accession>A0A5K7ZYZ2</accession>
<dbReference type="RefSeq" id="WP_155324963.1">
    <property type="nucleotide sequence ID" value="NZ_AP021876.1"/>
</dbReference>